<comment type="caution">
    <text evidence="2">The sequence shown here is derived from an EMBL/GenBank/DDBJ whole genome shotgun (WGS) entry which is preliminary data.</text>
</comment>
<keyword evidence="1" id="KW-0732">Signal</keyword>
<dbReference type="AlphaFoldDB" id="A0A6L6PGX2"/>
<feature type="signal peptide" evidence="1">
    <location>
        <begin position="1"/>
        <end position="18"/>
    </location>
</feature>
<name>A0A6L6PGX2_9BURK</name>
<protein>
    <submittedName>
        <fullName evidence="2">Uncharacterized protein</fullName>
    </submittedName>
</protein>
<dbReference type="OrthoDB" id="8480087at2"/>
<evidence type="ECO:0000313" key="3">
    <source>
        <dbReference type="Proteomes" id="UP000475582"/>
    </source>
</evidence>
<evidence type="ECO:0000256" key="1">
    <source>
        <dbReference type="SAM" id="SignalP"/>
    </source>
</evidence>
<gene>
    <name evidence="2" type="ORF">GM676_11615</name>
</gene>
<reference evidence="2 3" key="1">
    <citation type="submission" date="2019-11" db="EMBL/GenBank/DDBJ databases">
        <title>Type strains purchased from KCTC, JCM and DSMZ.</title>
        <authorList>
            <person name="Lu H."/>
        </authorList>
    </citation>
    <scope>NUCLEOTIDE SEQUENCE [LARGE SCALE GENOMIC DNA]</scope>
    <source>
        <strain evidence="2 3">KCTC 22382</strain>
    </source>
</reference>
<dbReference type="Proteomes" id="UP000475582">
    <property type="component" value="Unassembled WGS sequence"/>
</dbReference>
<dbReference type="EMBL" id="WNKY01000010">
    <property type="protein sequence ID" value="MTV38224.1"/>
    <property type="molecule type" value="Genomic_DNA"/>
</dbReference>
<proteinExistence type="predicted"/>
<organism evidence="2 3">
    <name type="scientific">Duganella radicis</name>
    <dbReference type="NCBI Taxonomy" id="551988"/>
    <lineage>
        <taxon>Bacteria</taxon>
        <taxon>Pseudomonadati</taxon>
        <taxon>Pseudomonadota</taxon>
        <taxon>Betaproteobacteria</taxon>
        <taxon>Burkholderiales</taxon>
        <taxon>Oxalobacteraceae</taxon>
        <taxon>Telluria group</taxon>
        <taxon>Duganella</taxon>
    </lineage>
</organism>
<feature type="chain" id="PRO_5026805853" evidence="1">
    <location>
        <begin position="19"/>
        <end position="108"/>
    </location>
</feature>
<accession>A0A6L6PGX2</accession>
<keyword evidence="3" id="KW-1185">Reference proteome</keyword>
<dbReference type="RefSeq" id="WP_155463729.1">
    <property type="nucleotide sequence ID" value="NZ_WNKY01000010.1"/>
</dbReference>
<sequence>MKLPCAILLAATAGTALAADEVVFREPFTLRLHVDKEHYAEYPIGKVPFVHNGAVYLYKGDSFGLRVQVEDGTVKSLAYVADGSTADNFESWPHPIAQLVLHKLKVQM</sequence>
<evidence type="ECO:0000313" key="2">
    <source>
        <dbReference type="EMBL" id="MTV38224.1"/>
    </source>
</evidence>